<proteinExistence type="predicted"/>
<reference evidence="3" key="3">
    <citation type="submission" date="2022-06" db="UniProtKB">
        <authorList>
            <consortium name="EnsemblMetazoa"/>
        </authorList>
    </citation>
    <scope>IDENTIFICATION</scope>
</reference>
<evidence type="ECO:0000256" key="1">
    <source>
        <dbReference type="SAM" id="MobiDB-lite"/>
    </source>
</evidence>
<dbReference type="Proteomes" id="UP000070412">
    <property type="component" value="Unassembled WGS sequence"/>
</dbReference>
<dbReference type="EMBL" id="WVUK01000062">
    <property type="protein sequence ID" value="KAF7490657.1"/>
    <property type="molecule type" value="Genomic_DNA"/>
</dbReference>
<feature type="compositionally biased region" description="Low complexity" evidence="1">
    <location>
        <begin position="129"/>
        <end position="138"/>
    </location>
</feature>
<protein>
    <submittedName>
        <fullName evidence="2 3">Uncharacterized protein</fullName>
    </submittedName>
</protein>
<evidence type="ECO:0000313" key="3">
    <source>
        <dbReference type="EnsemblMetazoa" id="KAF7490657.1"/>
    </source>
</evidence>
<dbReference type="AlphaFoldDB" id="A0A834R7V1"/>
<keyword evidence="4" id="KW-1185">Reference proteome</keyword>
<feature type="compositionally biased region" description="Basic and acidic residues" evidence="1">
    <location>
        <begin position="111"/>
        <end position="124"/>
    </location>
</feature>
<feature type="compositionally biased region" description="Low complexity" evidence="1">
    <location>
        <begin position="182"/>
        <end position="203"/>
    </location>
</feature>
<evidence type="ECO:0000313" key="2">
    <source>
        <dbReference type="EMBL" id="KAF7490657.1"/>
    </source>
</evidence>
<accession>A0A834R7V1</accession>
<organism evidence="2">
    <name type="scientific">Sarcoptes scabiei</name>
    <name type="common">Itch mite</name>
    <name type="synonym">Acarus scabiei</name>
    <dbReference type="NCBI Taxonomy" id="52283"/>
    <lineage>
        <taxon>Eukaryota</taxon>
        <taxon>Metazoa</taxon>
        <taxon>Ecdysozoa</taxon>
        <taxon>Arthropoda</taxon>
        <taxon>Chelicerata</taxon>
        <taxon>Arachnida</taxon>
        <taxon>Acari</taxon>
        <taxon>Acariformes</taxon>
        <taxon>Sarcoptiformes</taxon>
        <taxon>Astigmata</taxon>
        <taxon>Psoroptidia</taxon>
        <taxon>Sarcoptoidea</taxon>
        <taxon>Sarcoptidae</taxon>
        <taxon>Sarcoptinae</taxon>
        <taxon>Sarcoptes</taxon>
    </lineage>
</organism>
<dbReference type="EnsemblMetazoa" id="SSS_5311s_mrna">
    <property type="protein sequence ID" value="KAF7490657.1"/>
    <property type="gene ID" value="SSS_5311"/>
</dbReference>
<feature type="compositionally biased region" description="Basic and acidic residues" evidence="1">
    <location>
        <begin position="251"/>
        <end position="273"/>
    </location>
</feature>
<sequence length="315" mass="36298">MSSNYNRKKLRLIEFQIYLILVFEYSFSEHCCPNHTDRCGGHFALAQSISASDMALSSSLASAPIVSTIFGSILCRERIPIDEEEESANETEDYVQTYKIVRKTPRFGKRSNNDLDEKSRDILPKFKTSSSRSSRSQSKIIDCLDSKRKTNLKNRTIKENNSLRILLNKLPLLSFNLLQEKNSKLSPSKSSSSSSSSTSSKSLLEIKDQTKILRNHSNAIKSSNQKRRFDSNKRMPISRTQNDESFEGSDSNDHHRQHDYLRSQHQSDHHNHQEQNQISSDDLDERIDEMILLEKLLRLEALRRKRVSNESNLFA</sequence>
<reference evidence="2" key="2">
    <citation type="submission" date="2020-01" db="EMBL/GenBank/DDBJ databases">
        <authorList>
            <person name="Korhonen P.K.K."/>
            <person name="Guangxu M.G."/>
            <person name="Wang T.W."/>
            <person name="Stroehlein A.J.S."/>
            <person name="Young N.D."/>
            <person name="Ang C.-S.A."/>
            <person name="Fernando D.W.F."/>
            <person name="Lu H.L."/>
            <person name="Taylor S.T."/>
            <person name="Ehtesham M.E.M."/>
            <person name="Najaraj S.H.N."/>
            <person name="Harsha G.H.G."/>
            <person name="Madugundu A.M."/>
            <person name="Renuse S.R."/>
            <person name="Holt D.H."/>
            <person name="Pandey A.P."/>
            <person name="Papenfuss A.P."/>
            <person name="Gasser R.B.G."/>
            <person name="Fischer K.F."/>
        </authorList>
    </citation>
    <scope>NUCLEOTIDE SEQUENCE</scope>
    <source>
        <strain evidence="2">SSS_KF_BRIS2020</strain>
    </source>
</reference>
<evidence type="ECO:0000313" key="4">
    <source>
        <dbReference type="Proteomes" id="UP000070412"/>
    </source>
</evidence>
<name>A0A834R7V1_SARSC</name>
<feature type="region of interest" description="Disordered" evidence="1">
    <location>
        <begin position="109"/>
        <end position="140"/>
    </location>
</feature>
<reference evidence="4" key="1">
    <citation type="journal article" date="2020" name="PLoS Negl. Trop. Dis.">
        <title>High-quality nuclear genome for Sarcoptes scabiei-A critical resource for a neglected parasite.</title>
        <authorList>
            <person name="Korhonen P.K."/>
            <person name="Gasser R.B."/>
            <person name="Ma G."/>
            <person name="Wang T."/>
            <person name="Stroehlein A.J."/>
            <person name="Young N.D."/>
            <person name="Ang C.S."/>
            <person name="Fernando D.D."/>
            <person name="Lu H.C."/>
            <person name="Taylor S."/>
            <person name="Reynolds S.L."/>
            <person name="Mofiz E."/>
            <person name="Najaraj S.H."/>
            <person name="Gowda H."/>
            <person name="Madugundu A."/>
            <person name="Renuse S."/>
            <person name="Holt D."/>
            <person name="Pandey A."/>
            <person name="Papenfuss A.T."/>
            <person name="Fischer K."/>
        </authorList>
    </citation>
    <scope>NUCLEOTIDE SEQUENCE [LARGE SCALE GENOMIC DNA]</scope>
</reference>
<gene>
    <name evidence="2" type="ORF">SSS_5311</name>
</gene>
<feature type="region of interest" description="Disordered" evidence="1">
    <location>
        <begin position="182"/>
        <end position="282"/>
    </location>
</feature>